<keyword evidence="2" id="KW-1185">Reference proteome</keyword>
<proteinExistence type="predicted"/>
<evidence type="ECO:0000313" key="2">
    <source>
        <dbReference type="Proteomes" id="UP001470230"/>
    </source>
</evidence>
<sequence length="122" mass="13740">MFPIEQAGNIKKVNTIDELIIEYIKKYACQASGTLTKEDVVKLINESMGNHLQTFALKSEVDAQIEACALDTDLFDYVKKDDFNKELLKYVSSEDVENKLTELKNELGNGITNEQMTSALND</sequence>
<reference evidence="1 2" key="1">
    <citation type="submission" date="2024-04" db="EMBL/GenBank/DDBJ databases">
        <title>Tritrichomonas musculus Genome.</title>
        <authorList>
            <person name="Alves-Ferreira E."/>
            <person name="Grigg M."/>
            <person name="Lorenzi H."/>
            <person name="Galac M."/>
        </authorList>
    </citation>
    <scope>NUCLEOTIDE SEQUENCE [LARGE SCALE GENOMIC DNA]</scope>
    <source>
        <strain evidence="1 2">EAF2021</strain>
    </source>
</reference>
<comment type="caution">
    <text evidence="1">The sequence shown here is derived from an EMBL/GenBank/DDBJ whole genome shotgun (WGS) entry which is preliminary data.</text>
</comment>
<organism evidence="1 2">
    <name type="scientific">Tritrichomonas musculus</name>
    <dbReference type="NCBI Taxonomy" id="1915356"/>
    <lineage>
        <taxon>Eukaryota</taxon>
        <taxon>Metamonada</taxon>
        <taxon>Parabasalia</taxon>
        <taxon>Tritrichomonadida</taxon>
        <taxon>Tritrichomonadidae</taxon>
        <taxon>Tritrichomonas</taxon>
    </lineage>
</organism>
<name>A0ABR2K0T5_9EUKA</name>
<protein>
    <submittedName>
        <fullName evidence="1">Uncharacterized protein</fullName>
    </submittedName>
</protein>
<accession>A0ABR2K0T5</accession>
<gene>
    <name evidence="1" type="ORF">M9Y10_043600</name>
</gene>
<dbReference type="EMBL" id="JAPFFF010000008">
    <property type="protein sequence ID" value="KAK8884488.1"/>
    <property type="molecule type" value="Genomic_DNA"/>
</dbReference>
<dbReference type="Proteomes" id="UP001470230">
    <property type="component" value="Unassembled WGS sequence"/>
</dbReference>
<evidence type="ECO:0000313" key="1">
    <source>
        <dbReference type="EMBL" id="KAK8884488.1"/>
    </source>
</evidence>